<reference evidence="6 7" key="3">
    <citation type="submission" date="2016-08" db="EMBL/GenBank/DDBJ databases">
        <authorList>
            <consortium name="Pathogen Informatics"/>
        </authorList>
    </citation>
    <scope>NUCLEOTIDE SEQUENCE [LARGE SCALE GENOMIC DNA]</scope>
    <source>
        <strain evidence="2 7">AJ</strain>
        <strain evidence="4">AS</strain>
        <strain evidence="3 6">CB</strain>
    </source>
</reference>
<keyword evidence="1" id="KW-0472">Membrane</keyword>
<reference evidence="4 5" key="1">
    <citation type="journal article" date="2014" name="BMC Biol.">
        <title>A comprehensive evaluation of rodent malaria parasite genomes and gene expression.</title>
        <authorList>
            <person name="Otto T.D."/>
            <person name="Bohme U."/>
            <person name="Jackson A.P."/>
            <person name="Hunt M."/>
            <person name="Franke-Fayard B."/>
            <person name="Hoeijmakers W.A."/>
            <person name="Religa A.A."/>
            <person name="Robertson L."/>
            <person name="Sanders M."/>
            <person name="Ogun S.A."/>
            <person name="Cunningham D."/>
            <person name="Erhart A."/>
            <person name="Billker O."/>
            <person name="Khan S.M."/>
            <person name="Stunnenberg H.G."/>
            <person name="Langhorne J."/>
            <person name="Holder A.A."/>
            <person name="Waters A.P."/>
            <person name="Newbold C.I."/>
            <person name="Pain A."/>
            <person name="Berriman M."/>
            <person name="Janse C.J."/>
        </authorList>
    </citation>
    <scope>NUCLEOTIDE SEQUENCE [LARGE SCALE GENOMIC DNA]</scope>
    <source>
        <strain evidence="4 5">AS</strain>
    </source>
</reference>
<dbReference type="RefSeq" id="XP_016653025.1">
    <property type="nucleotide sequence ID" value="XM_016798180.1"/>
</dbReference>
<dbReference type="InterPro" id="IPR056355">
    <property type="entry name" value="Microp_apicomplexa_16"/>
</dbReference>
<evidence type="ECO:0000313" key="4">
    <source>
        <dbReference type="EMBL" id="VTZ66301.1"/>
    </source>
</evidence>
<keyword evidence="1" id="KW-1133">Transmembrane helix</keyword>
<keyword evidence="1" id="KW-0812">Transmembrane</keyword>
<dbReference type="Proteomes" id="UP000071118">
    <property type="component" value="Chromosome 1"/>
</dbReference>
<dbReference type="EMBL" id="LK022878">
    <property type="protein sequence ID" value="VTZ66301.1"/>
    <property type="molecule type" value="Genomic_DNA"/>
</dbReference>
<evidence type="ECO:0000256" key="1">
    <source>
        <dbReference type="SAM" id="Phobius"/>
    </source>
</evidence>
<feature type="transmembrane region" description="Helical" evidence="1">
    <location>
        <begin position="6"/>
        <end position="24"/>
    </location>
</feature>
<reference evidence="4" key="2">
    <citation type="submission" date="2014-05" db="EMBL/GenBank/DDBJ databases">
        <authorList>
            <person name="Aslett M.A."/>
            <person name="De Silva N."/>
        </authorList>
    </citation>
    <scope>NUCLEOTIDE SEQUENCE</scope>
    <source>
        <strain evidence="4">AS</strain>
    </source>
</reference>
<sequence>MFFLFLYNIILNLCFASAQTAVVYDENQKSMEFHIILWISVTFVVAFLSGIYGIFQVANTKDSLLYSKIGTSSSTK</sequence>
<dbReference type="Proteomes" id="UP000195489">
    <property type="component" value="Chromosome 1"/>
</dbReference>
<accession>A0A077TGY8</accession>
<evidence type="ECO:0000313" key="3">
    <source>
        <dbReference type="EMBL" id="SCN58786.1"/>
    </source>
</evidence>
<dbReference type="KEGG" id="pcb:PCHAS_0112000"/>
<protein>
    <submittedName>
        <fullName evidence="3">Uncharacterized protein</fullName>
    </submittedName>
</protein>
<dbReference type="Pfam" id="PF23529">
    <property type="entry name" value="Microp_apicomplexa_16"/>
    <property type="match status" value="1"/>
</dbReference>
<dbReference type="Proteomes" id="UP000507163">
    <property type="component" value="Chromosome 1"/>
</dbReference>
<feature type="transmembrane region" description="Helical" evidence="1">
    <location>
        <begin position="36"/>
        <end position="55"/>
    </location>
</feature>
<organism evidence="3 6">
    <name type="scientific">Plasmodium chabaudi chabaudi</name>
    <dbReference type="NCBI Taxonomy" id="31271"/>
    <lineage>
        <taxon>Eukaryota</taxon>
        <taxon>Sar</taxon>
        <taxon>Alveolata</taxon>
        <taxon>Apicomplexa</taxon>
        <taxon>Aconoidasida</taxon>
        <taxon>Haemosporida</taxon>
        <taxon>Plasmodiidae</taxon>
        <taxon>Plasmodium</taxon>
        <taxon>Plasmodium (Vinckeia)</taxon>
    </lineage>
</organism>
<gene>
    <name evidence="2" type="ORF">PCHAJ_000015600</name>
    <name evidence="4" type="ORF">PCHAS_0112000</name>
    <name evidence="3" type="ORF">PCHCB_000016100</name>
</gene>
<evidence type="ECO:0000313" key="7">
    <source>
        <dbReference type="Proteomes" id="UP000507163"/>
    </source>
</evidence>
<dbReference type="VEuPathDB" id="PlasmoDB:PCHAS_0112000"/>
<dbReference type="AlphaFoldDB" id="A0A077TGY8"/>
<dbReference type="OrthoDB" id="381704at2759"/>
<proteinExistence type="predicted"/>
<dbReference type="GeneID" id="27794547"/>
<name>A0A077TGY8_PLACU</name>
<dbReference type="EMBL" id="LT608153">
    <property type="protein sequence ID" value="SCN58786.1"/>
    <property type="molecule type" value="Genomic_DNA"/>
</dbReference>
<dbReference type="EMBL" id="LT608167">
    <property type="protein sequence ID" value="SCM19272.1"/>
    <property type="molecule type" value="Genomic_DNA"/>
</dbReference>
<evidence type="ECO:0000313" key="2">
    <source>
        <dbReference type="EMBL" id="SCM19272.1"/>
    </source>
</evidence>
<evidence type="ECO:0000313" key="5">
    <source>
        <dbReference type="Proteomes" id="UP000071118"/>
    </source>
</evidence>
<evidence type="ECO:0000313" key="6">
    <source>
        <dbReference type="Proteomes" id="UP000195489"/>
    </source>
</evidence>
<keyword evidence="5" id="KW-1185">Reference proteome</keyword>